<evidence type="ECO:0000313" key="3">
    <source>
        <dbReference type="EMBL" id="MBO0454368.1"/>
    </source>
</evidence>
<dbReference type="NCBIfam" id="TIGR02429">
    <property type="entry name" value="pcaI_scoA_fam"/>
    <property type="match status" value="1"/>
</dbReference>
<reference evidence="3 4" key="1">
    <citation type="submission" date="2021-03" db="EMBL/GenBank/DDBJ databases">
        <title>Enterococcal diversity collection.</title>
        <authorList>
            <person name="Gilmore M.S."/>
            <person name="Schwartzman J."/>
            <person name="Van Tyne D."/>
            <person name="Martin M."/>
            <person name="Earl A.M."/>
            <person name="Manson A.L."/>
            <person name="Straub T."/>
            <person name="Salamzade R."/>
            <person name="Saavedra J."/>
            <person name="Lebreton F."/>
            <person name="Prichula J."/>
            <person name="Schaufler K."/>
            <person name="Gaca A."/>
            <person name="Sgardioli B."/>
            <person name="Wagenaar J."/>
            <person name="Strong T."/>
        </authorList>
    </citation>
    <scope>NUCLEOTIDE SEQUENCE [LARGE SCALE GENOMIC DNA]</scope>
    <source>
        <strain evidence="3 4">MJM16</strain>
    </source>
</reference>
<dbReference type="EMBL" id="JAFLVR010000056">
    <property type="protein sequence ID" value="MBO0454368.1"/>
    <property type="molecule type" value="Genomic_DNA"/>
</dbReference>
<proteinExistence type="inferred from homology"/>
<dbReference type="Proteomes" id="UP000664495">
    <property type="component" value="Unassembled WGS sequence"/>
</dbReference>
<keyword evidence="4" id="KW-1185">Reference proteome</keyword>
<dbReference type="PANTHER" id="PTHR13707:SF60">
    <property type="entry name" value="ACETATE COA-TRANSFERASE SUBUNIT ALPHA"/>
    <property type="match status" value="1"/>
</dbReference>
<dbReference type="PROSITE" id="PS01273">
    <property type="entry name" value="COA_TRANSF_1"/>
    <property type="match status" value="1"/>
</dbReference>
<dbReference type="GO" id="GO:0016740">
    <property type="term" value="F:transferase activity"/>
    <property type="evidence" value="ECO:0007669"/>
    <property type="project" value="UniProtKB-KW"/>
</dbReference>
<dbReference type="InterPro" id="IPR004163">
    <property type="entry name" value="CoA_transf_BS"/>
</dbReference>
<protein>
    <submittedName>
        <fullName evidence="3">CoA transferase subunit A</fullName>
    </submittedName>
</protein>
<organism evidence="3 4">
    <name type="scientific">Candidatus Enterococcus murrayae</name>
    <dbReference type="NCBI Taxonomy" id="2815321"/>
    <lineage>
        <taxon>Bacteria</taxon>
        <taxon>Bacillati</taxon>
        <taxon>Bacillota</taxon>
        <taxon>Bacilli</taxon>
        <taxon>Lactobacillales</taxon>
        <taxon>Enterococcaceae</taxon>
        <taxon>Enterococcus</taxon>
    </lineage>
</organism>
<comment type="caution">
    <text evidence="3">The sequence shown here is derived from an EMBL/GenBank/DDBJ whole genome shotgun (WGS) entry which is preliminary data.</text>
</comment>
<accession>A0ABS3HP63</accession>
<keyword evidence="2 3" id="KW-0808">Transferase</keyword>
<dbReference type="InterPro" id="IPR004165">
    <property type="entry name" value="CoA_trans_fam_I"/>
</dbReference>
<evidence type="ECO:0000256" key="1">
    <source>
        <dbReference type="ARBA" id="ARBA00005612"/>
    </source>
</evidence>
<name>A0ABS3HP63_9ENTE</name>
<dbReference type="SMART" id="SM00882">
    <property type="entry name" value="CoA_trans"/>
    <property type="match status" value="1"/>
</dbReference>
<dbReference type="SUPFAM" id="SSF100950">
    <property type="entry name" value="NagB/RpiA/CoA transferase-like"/>
    <property type="match status" value="1"/>
</dbReference>
<gene>
    <name evidence="3" type="ORF">JZO85_19085</name>
</gene>
<dbReference type="InterPro" id="IPR037171">
    <property type="entry name" value="NagB/RpiA_transferase-like"/>
</dbReference>
<sequence>MKTIDISKAAEMVNDGDVLMVGGFMANGTPEALIDALVEKGVKNLTLICNDAGFIDKGVGKMVVNKQFAKIIASHIGLNREAGRQMNEGETIIDLVPQGTLIEQIRSGAYGLGGFLTPTGVGTLVAEGKTVLNIDDRDYLLEKPLKADVALILADVADESGNLQYAGSENNFNHLMAANATTTIVEARKVVPVGTIDPIFVHTPNIFVDYLVEGGAAC</sequence>
<dbReference type="PANTHER" id="PTHR13707">
    <property type="entry name" value="KETOACID-COENZYME A TRANSFERASE"/>
    <property type="match status" value="1"/>
</dbReference>
<evidence type="ECO:0000256" key="2">
    <source>
        <dbReference type="ARBA" id="ARBA00022679"/>
    </source>
</evidence>
<comment type="similarity">
    <text evidence="1">Belongs to the 3-oxoacid CoA-transferase subunit A family.</text>
</comment>
<dbReference type="RefSeq" id="WP_207110106.1">
    <property type="nucleotide sequence ID" value="NZ_JAFLVR010000056.1"/>
</dbReference>
<dbReference type="Pfam" id="PF01144">
    <property type="entry name" value="CoA_trans"/>
    <property type="match status" value="1"/>
</dbReference>
<dbReference type="InterPro" id="IPR012792">
    <property type="entry name" value="3-oxoacid_CoA-transf_A"/>
</dbReference>
<evidence type="ECO:0000313" key="4">
    <source>
        <dbReference type="Proteomes" id="UP000664495"/>
    </source>
</evidence>
<dbReference type="Gene3D" id="3.40.1080.10">
    <property type="entry name" value="Glutaconate Coenzyme A-transferase"/>
    <property type="match status" value="1"/>
</dbReference>